<accession>A0AAE1KEZ9</accession>
<gene>
    <name evidence="2" type="ORF">Pcinc_024031</name>
</gene>
<dbReference type="AlphaFoldDB" id="A0AAE1KEZ9"/>
<protein>
    <recommendedName>
        <fullName evidence="4">Secreted protein</fullName>
    </recommendedName>
</protein>
<dbReference type="Proteomes" id="UP001286313">
    <property type="component" value="Unassembled WGS sequence"/>
</dbReference>
<evidence type="ECO:0008006" key="4">
    <source>
        <dbReference type="Google" id="ProtNLM"/>
    </source>
</evidence>
<proteinExistence type="predicted"/>
<dbReference type="EMBL" id="JAWQEG010002611">
    <property type="protein sequence ID" value="KAK3870773.1"/>
    <property type="molecule type" value="Genomic_DNA"/>
</dbReference>
<feature type="chain" id="PRO_5042243815" description="Secreted protein" evidence="1">
    <location>
        <begin position="27"/>
        <end position="99"/>
    </location>
</feature>
<evidence type="ECO:0000256" key="1">
    <source>
        <dbReference type="SAM" id="SignalP"/>
    </source>
</evidence>
<reference evidence="2" key="1">
    <citation type="submission" date="2023-10" db="EMBL/GenBank/DDBJ databases">
        <title>Genome assemblies of two species of porcelain crab, Petrolisthes cinctipes and Petrolisthes manimaculis (Anomura: Porcellanidae).</title>
        <authorList>
            <person name="Angst P."/>
        </authorList>
    </citation>
    <scope>NUCLEOTIDE SEQUENCE</scope>
    <source>
        <strain evidence="2">PB745_01</strain>
        <tissue evidence="2">Gill</tissue>
    </source>
</reference>
<comment type="caution">
    <text evidence="2">The sequence shown here is derived from an EMBL/GenBank/DDBJ whole genome shotgun (WGS) entry which is preliminary data.</text>
</comment>
<name>A0AAE1KEZ9_PETCI</name>
<keyword evidence="1" id="KW-0732">Signal</keyword>
<keyword evidence="3" id="KW-1185">Reference proteome</keyword>
<evidence type="ECO:0000313" key="2">
    <source>
        <dbReference type="EMBL" id="KAK3870773.1"/>
    </source>
</evidence>
<organism evidence="2 3">
    <name type="scientific">Petrolisthes cinctipes</name>
    <name type="common">Flat porcelain crab</name>
    <dbReference type="NCBI Taxonomy" id="88211"/>
    <lineage>
        <taxon>Eukaryota</taxon>
        <taxon>Metazoa</taxon>
        <taxon>Ecdysozoa</taxon>
        <taxon>Arthropoda</taxon>
        <taxon>Crustacea</taxon>
        <taxon>Multicrustacea</taxon>
        <taxon>Malacostraca</taxon>
        <taxon>Eumalacostraca</taxon>
        <taxon>Eucarida</taxon>
        <taxon>Decapoda</taxon>
        <taxon>Pleocyemata</taxon>
        <taxon>Anomura</taxon>
        <taxon>Galatheoidea</taxon>
        <taxon>Porcellanidae</taxon>
        <taxon>Petrolisthes</taxon>
    </lineage>
</organism>
<evidence type="ECO:0000313" key="3">
    <source>
        <dbReference type="Proteomes" id="UP001286313"/>
    </source>
</evidence>
<sequence length="99" mass="10987">MEVSAPQEHSSVMSLVFAAFLPRVAGDECCHAYMCCRSILRVDANVAPRGDNCWRRRQSLTEGSLWSIQTGTLLCSSPAVTYYGLHKWSIAMATEMKSL</sequence>
<feature type="signal peptide" evidence="1">
    <location>
        <begin position="1"/>
        <end position="26"/>
    </location>
</feature>